<dbReference type="PANTHER" id="PTHR35585:SF1">
    <property type="entry name" value="HHE DOMAIN PROTEIN (AFU_ORTHOLOGUE AFUA_4G00730)"/>
    <property type="match status" value="1"/>
</dbReference>
<dbReference type="OrthoDB" id="5292479at2"/>
<dbReference type="InterPro" id="IPR012312">
    <property type="entry name" value="Hemerythrin-like"/>
</dbReference>
<evidence type="ECO:0000259" key="1">
    <source>
        <dbReference type="Pfam" id="PF01814"/>
    </source>
</evidence>
<evidence type="ECO:0000313" key="3">
    <source>
        <dbReference type="Proteomes" id="UP000197003"/>
    </source>
</evidence>
<protein>
    <recommendedName>
        <fullName evidence="1">Hemerythrin-like domain-containing protein</fullName>
    </recommendedName>
</protein>
<sequence length="179" mass="20827">MQIYELLKKDHREVKKMFEQAQGALDDGNLFEAEKVFYKIRTELTAHSKSEEEVFYQPLKALARDEKSEELSWEGQEEHHVIALLLNELSRISVNEDAWKAKLTVLSELVDHHVEEEEGEIFKVAKKHFSDAEAEEIAEQMTALKERYKTMIDDALEEDVEIFTHPMRKIPSEGLRPSA</sequence>
<proteinExistence type="predicted"/>
<reference evidence="2 3" key="1">
    <citation type="submission" date="2017-04" db="EMBL/GenBank/DDBJ databases">
        <title>Whole genome sequence of Bdellovibrio bacteriovorus strain SSB218315.</title>
        <authorList>
            <person name="Oyedara O."/>
            <person name="Rodriguez-Perez M.A."/>
        </authorList>
    </citation>
    <scope>NUCLEOTIDE SEQUENCE [LARGE SCALE GENOMIC DNA]</scope>
    <source>
        <strain evidence="2 3">SSB218315</strain>
    </source>
</reference>
<dbReference type="Proteomes" id="UP000197003">
    <property type="component" value="Chromosome"/>
</dbReference>
<gene>
    <name evidence="2" type="ORF">B9G79_09550</name>
</gene>
<dbReference type="Pfam" id="PF01814">
    <property type="entry name" value="Hemerythrin"/>
    <property type="match status" value="1"/>
</dbReference>
<dbReference type="RefSeq" id="WP_088565311.1">
    <property type="nucleotide sequence ID" value="NZ_CP020946.1"/>
</dbReference>
<dbReference type="EMBL" id="CP020946">
    <property type="protein sequence ID" value="ASD63801.1"/>
    <property type="molecule type" value="Genomic_DNA"/>
</dbReference>
<dbReference type="AlphaFoldDB" id="A0A1Z3N8P7"/>
<dbReference type="Gene3D" id="1.20.120.520">
    <property type="entry name" value="nmb1532 protein domain like"/>
    <property type="match status" value="1"/>
</dbReference>
<accession>A0A1Z3N8P7</accession>
<name>A0A1Z3N8P7_BDEBC</name>
<dbReference type="PANTHER" id="PTHR35585">
    <property type="entry name" value="HHE DOMAIN PROTEIN (AFU_ORTHOLOGUE AFUA_4G00730)"/>
    <property type="match status" value="1"/>
</dbReference>
<evidence type="ECO:0000313" key="2">
    <source>
        <dbReference type="EMBL" id="ASD63801.1"/>
    </source>
</evidence>
<feature type="domain" description="Hemerythrin-like" evidence="1">
    <location>
        <begin position="3"/>
        <end position="124"/>
    </location>
</feature>
<organism evidence="2 3">
    <name type="scientific">Bdellovibrio bacteriovorus</name>
    <dbReference type="NCBI Taxonomy" id="959"/>
    <lineage>
        <taxon>Bacteria</taxon>
        <taxon>Pseudomonadati</taxon>
        <taxon>Bdellovibrionota</taxon>
        <taxon>Bdellovibrionia</taxon>
        <taxon>Bdellovibrionales</taxon>
        <taxon>Pseudobdellovibrionaceae</taxon>
        <taxon>Bdellovibrio</taxon>
    </lineage>
</organism>